<dbReference type="EMBL" id="JAICCF010000001">
    <property type="protein sequence ID" value="MBW8683890.1"/>
    <property type="molecule type" value="Genomic_DNA"/>
</dbReference>
<comment type="caution">
    <text evidence="5">The sequence shown here is derived from an EMBL/GenBank/DDBJ whole genome shotgun (WGS) entry which is preliminary data.</text>
</comment>
<name>A0ABS7G8C3_9BACT</name>
<evidence type="ECO:0000256" key="1">
    <source>
        <dbReference type="ARBA" id="ARBA00023015"/>
    </source>
</evidence>
<accession>A0ABS7G8C3</accession>
<evidence type="ECO:0000256" key="2">
    <source>
        <dbReference type="ARBA" id="ARBA00023125"/>
    </source>
</evidence>
<dbReference type="SMART" id="SM00342">
    <property type="entry name" value="HTH_ARAC"/>
    <property type="match status" value="1"/>
</dbReference>
<dbReference type="InterPro" id="IPR050204">
    <property type="entry name" value="AraC_XylS_family_regulators"/>
</dbReference>
<dbReference type="PANTHER" id="PTHR46796:SF13">
    <property type="entry name" value="HTH-TYPE TRANSCRIPTIONAL ACTIVATOR RHAS"/>
    <property type="match status" value="1"/>
</dbReference>
<evidence type="ECO:0000313" key="6">
    <source>
        <dbReference type="Proteomes" id="UP000812961"/>
    </source>
</evidence>
<proteinExistence type="predicted"/>
<dbReference type="PROSITE" id="PS01124">
    <property type="entry name" value="HTH_ARAC_FAMILY_2"/>
    <property type="match status" value="1"/>
</dbReference>
<gene>
    <name evidence="5" type="ORF">K1Y79_06045</name>
</gene>
<evidence type="ECO:0000256" key="3">
    <source>
        <dbReference type="ARBA" id="ARBA00023163"/>
    </source>
</evidence>
<sequence>MKTLDILPSTMLAPFIKGYKMIETGSPVTNRIIPDISIALAFRYTGTISYSHSGCYEALPPFTLSGLRKTHRLINYTQHAGAIIVMFHTAAFNAFFNLPAHELFGKSISLAELLSHDVYEQLTVQFNEANTTHERIMVIEKFLIQRLAYSKQDQLIIGAVETIQKTNGLIRIKELVTSCYLSQDAFEKRFRKNVGASPKQFAAIVRMRSLLAHNKSDGLLDIAFSAGFYDQAHFNHEVKTFTGLTPTALFSSRAFW</sequence>
<dbReference type="Gene3D" id="1.10.10.60">
    <property type="entry name" value="Homeodomain-like"/>
    <property type="match status" value="1"/>
</dbReference>
<reference evidence="5 6" key="1">
    <citation type="submission" date="2021-08" db="EMBL/GenBank/DDBJ databases">
        <title>The genome sequence of Chitinophaga sp. B61.</title>
        <authorList>
            <person name="Zhang X."/>
        </authorList>
    </citation>
    <scope>NUCLEOTIDE SEQUENCE [LARGE SCALE GENOMIC DNA]</scope>
    <source>
        <strain evidence="5 6">B61</strain>
    </source>
</reference>
<dbReference type="Pfam" id="PF12833">
    <property type="entry name" value="HTH_18"/>
    <property type="match status" value="1"/>
</dbReference>
<dbReference type="Proteomes" id="UP000812961">
    <property type="component" value="Unassembled WGS sequence"/>
</dbReference>
<feature type="domain" description="HTH araC/xylS-type" evidence="4">
    <location>
        <begin position="153"/>
        <end position="252"/>
    </location>
</feature>
<evidence type="ECO:0000259" key="4">
    <source>
        <dbReference type="PROSITE" id="PS01124"/>
    </source>
</evidence>
<keyword evidence="2" id="KW-0238">DNA-binding</keyword>
<evidence type="ECO:0000313" key="5">
    <source>
        <dbReference type="EMBL" id="MBW8683890.1"/>
    </source>
</evidence>
<organism evidence="5 6">
    <name type="scientific">Chitinophaga rhizophila</name>
    <dbReference type="NCBI Taxonomy" id="2866212"/>
    <lineage>
        <taxon>Bacteria</taxon>
        <taxon>Pseudomonadati</taxon>
        <taxon>Bacteroidota</taxon>
        <taxon>Chitinophagia</taxon>
        <taxon>Chitinophagales</taxon>
        <taxon>Chitinophagaceae</taxon>
        <taxon>Chitinophaga</taxon>
    </lineage>
</organism>
<dbReference type="InterPro" id="IPR046532">
    <property type="entry name" value="DUF6597"/>
</dbReference>
<keyword evidence="1" id="KW-0805">Transcription regulation</keyword>
<dbReference type="PANTHER" id="PTHR46796">
    <property type="entry name" value="HTH-TYPE TRANSCRIPTIONAL ACTIVATOR RHAS-RELATED"/>
    <property type="match status" value="1"/>
</dbReference>
<keyword evidence="6" id="KW-1185">Reference proteome</keyword>
<dbReference type="InterPro" id="IPR018060">
    <property type="entry name" value="HTH_AraC"/>
</dbReference>
<dbReference type="RefSeq" id="WP_220249099.1">
    <property type="nucleotide sequence ID" value="NZ_JAICCF010000001.1"/>
</dbReference>
<protein>
    <submittedName>
        <fullName evidence="5">Helix-turn-helix domain-containing protein</fullName>
    </submittedName>
</protein>
<dbReference type="Pfam" id="PF20240">
    <property type="entry name" value="DUF6597"/>
    <property type="match status" value="1"/>
</dbReference>
<keyword evidence="3" id="KW-0804">Transcription</keyword>